<dbReference type="AlphaFoldDB" id="D1QRS2"/>
<protein>
    <submittedName>
        <fullName evidence="1">Uncharacterized protein</fullName>
    </submittedName>
</protein>
<proteinExistence type="predicted"/>
<dbReference type="EMBL" id="ACUZ02000031">
    <property type="protein sequence ID" value="EFB31929.1"/>
    <property type="molecule type" value="Genomic_DNA"/>
</dbReference>
<accession>D1QRS2</accession>
<evidence type="ECO:0000313" key="2">
    <source>
        <dbReference type="Proteomes" id="UP000004079"/>
    </source>
</evidence>
<gene>
    <name evidence="1" type="ORF">HMPREF0971_01678</name>
</gene>
<comment type="caution">
    <text evidence="1">The sequence shown here is derived from an EMBL/GenBank/DDBJ whole genome shotgun (WGS) entry which is preliminary data.</text>
</comment>
<dbReference type="Proteomes" id="UP000004079">
    <property type="component" value="Unassembled WGS sequence"/>
</dbReference>
<name>D1QRS2_9BACT</name>
<evidence type="ECO:0000313" key="1">
    <source>
        <dbReference type="EMBL" id="EFB31929.1"/>
    </source>
</evidence>
<organism evidence="1 2">
    <name type="scientific">Segatella oris F0302</name>
    <dbReference type="NCBI Taxonomy" id="649760"/>
    <lineage>
        <taxon>Bacteria</taxon>
        <taxon>Pseudomonadati</taxon>
        <taxon>Bacteroidota</taxon>
        <taxon>Bacteroidia</taxon>
        <taxon>Bacteroidales</taxon>
        <taxon>Prevotellaceae</taxon>
        <taxon>Segatella</taxon>
    </lineage>
</organism>
<reference evidence="1 2" key="1">
    <citation type="submission" date="2009-11" db="EMBL/GenBank/DDBJ databases">
        <authorList>
            <person name="Weinstock G."/>
            <person name="Sodergren E."/>
            <person name="Clifton S."/>
            <person name="Fulton L."/>
            <person name="Fulton B."/>
            <person name="Courtney L."/>
            <person name="Fronick C."/>
            <person name="Harrison M."/>
            <person name="Strong C."/>
            <person name="Farmer C."/>
            <person name="Delahaunty K."/>
            <person name="Markovic C."/>
            <person name="Hall O."/>
            <person name="Minx P."/>
            <person name="Tomlinson C."/>
            <person name="Mitreva M."/>
            <person name="Nelson J."/>
            <person name="Hou S."/>
            <person name="Wollam A."/>
            <person name="Pepin K.H."/>
            <person name="Johnson M."/>
            <person name="Bhonagiri V."/>
            <person name="Nash W.E."/>
            <person name="Warren W."/>
            <person name="Chinwalla A."/>
            <person name="Mardis E.R."/>
            <person name="Wilson R.K."/>
        </authorList>
    </citation>
    <scope>NUCLEOTIDE SEQUENCE [LARGE SCALE GENOMIC DNA]</scope>
    <source>
        <strain evidence="1 2">F0302</strain>
    </source>
</reference>
<sequence length="65" mass="8009">MDDIKLRFQKNDEISMDISTYKNPRIKTKEILFLKTDFVKKHLKKTEILKREIEKSRTRKQRNKD</sequence>
<dbReference type="HOGENOM" id="CLU_2846177_0_0_10"/>